<keyword evidence="4" id="KW-0969">Cilium</keyword>
<evidence type="ECO:0000259" key="6">
    <source>
        <dbReference type="Pfam" id="PF22544"/>
    </source>
</evidence>
<dbReference type="EMBL" id="REGN01011031">
    <property type="protein sequence ID" value="RMZ98008.1"/>
    <property type="molecule type" value="Genomic_DNA"/>
</dbReference>
<evidence type="ECO:0000256" key="2">
    <source>
        <dbReference type="ARBA" id="ARBA00004496"/>
    </source>
</evidence>
<dbReference type="GO" id="GO:0060271">
    <property type="term" value="P:cilium assembly"/>
    <property type="evidence" value="ECO:0007669"/>
    <property type="project" value="TreeGrafter"/>
</dbReference>
<keyword evidence="5" id="KW-0966">Cell projection</keyword>
<evidence type="ECO:0000313" key="7">
    <source>
        <dbReference type="EMBL" id="RMZ98008.1"/>
    </source>
</evidence>
<dbReference type="Proteomes" id="UP000276133">
    <property type="component" value="Unassembled WGS sequence"/>
</dbReference>
<accession>A0A3M7PG43</accession>
<keyword evidence="8" id="KW-1185">Reference proteome</keyword>
<evidence type="ECO:0000256" key="3">
    <source>
        <dbReference type="ARBA" id="ARBA00022490"/>
    </source>
</evidence>
<evidence type="ECO:0000256" key="4">
    <source>
        <dbReference type="ARBA" id="ARBA00023069"/>
    </source>
</evidence>
<dbReference type="OrthoDB" id="10060824at2759"/>
<proteinExistence type="predicted"/>
<dbReference type="PANTHER" id="PTHR45912">
    <property type="entry name" value="CILIA- AND FLAGELLA-ASSOCIATED PROTEIN 47"/>
    <property type="match status" value="1"/>
</dbReference>
<gene>
    <name evidence="7" type="ORF">BpHYR1_037355</name>
</gene>
<evidence type="ECO:0000256" key="5">
    <source>
        <dbReference type="ARBA" id="ARBA00023273"/>
    </source>
</evidence>
<evidence type="ECO:0000313" key="8">
    <source>
        <dbReference type="Proteomes" id="UP000276133"/>
    </source>
</evidence>
<sequence length="916" mass="104156">MRLREYEIVIEPSIITFEHFEPSKTFTKTLNIKNVGGKSRRMELFRPNNKVTFKEYNNFQSFTLPVPPGMEIAAIIEFNTSQAQDYRDKIVISIDNQEIDVPIEAFPAKPILEVLNQVDFGLLSDNNKTVSKFLKIRNKGARDGHFSINYRGDLPITFVPSKNTVPAHTDFSVRVDFFTNKPVKLSEKIEIFFEGKDQLSEFEIIGDIMKRELILLDSNTFQPINKLDFGSCYYGCNLLNVAILFNSSPEKVDYVILLEEKGLGVEIGAELSKSTKALKSKPNDYKEDDFSPVNKLVSAFPNNGSLEPFEKRPIFYRFSPQYQNPRSGFLTTLQPPPRRDYAVFLFFELLGNNKRTEIAITGTALPILLRIEPEEMDFGSCVIGQKKEIPAVICNDSELKDIRFRFKKVANYTVSPACGRIPPMSSRNVLVTFLPHQMGTFNYKLNCQVIDKVADSNNPLHEYDKGIRDFPISLLGQSLAITAELNPKFSTEFKTGISPILTNEVGLNVSTTVQSLKSFSPKLTVQNAAKDSLHKISNSEKIGSGKESQYKIAFPNDRSKSIGPFNRYEKYKTLYTGADRYNYVDPDYAYNEEELNRIEKHKTIYKQYIDDLRFFREEKRRNKEFTVFKNSVDNNLIPGSGLKPLQLSIKELEKEVTKPKNKFNVNPEWQLVSSGELANREKQIKNAQNSENSQVLNKRDKDKVSVQLTPAQIYKIIVNPPVIDFGEVSVKSVSIKNLEFFNTLDQPIHIELETDCNELGNTNPCGQVIAPNSKGVFPIIFESNSVQTFQRSISYRINFYYRHHVIILAEVKLPSLKLNNNNLVLTQLSGVQPDLCYRSNITIINPYNTTTEFTWIPIYGEQGTAFSIRPATGIIEPFKDLECEVVWHGSFLAPLKGTFSLQVRGGEATTLNCEAK</sequence>
<dbReference type="STRING" id="10195.A0A3M7PG43"/>
<dbReference type="GO" id="GO:0005737">
    <property type="term" value="C:cytoplasm"/>
    <property type="evidence" value="ECO:0007669"/>
    <property type="project" value="UniProtKB-SubCell"/>
</dbReference>
<reference evidence="7 8" key="1">
    <citation type="journal article" date="2018" name="Sci. Rep.">
        <title>Genomic signatures of local adaptation to the degree of environmental predictability in rotifers.</title>
        <authorList>
            <person name="Franch-Gras L."/>
            <person name="Hahn C."/>
            <person name="Garcia-Roger E.M."/>
            <person name="Carmona M.J."/>
            <person name="Serra M."/>
            <person name="Gomez A."/>
        </authorList>
    </citation>
    <scope>NUCLEOTIDE SEQUENCE [LARGE SCALE GENOMIC DNA]</scope>
    <source>
        <strain evidence="7">HYR1</strain>
    </source>
</reference>
<dbReference type="Gene3D" id="2.60.40.10">
    <property type="entry name" value="Immunoglobulins"/>
    <property type="match status" value="4"/>
</dbReference>
<feature type="domain" description="HYDIN/VesB/CFA65-like Ig-like" evidence="6">
    <location>
        <begin position="369"/>
        <end position="451"/>
    </location>
</feature>
<dbReference type="InterPro" id="IPR013783">
    <property type="entry name" value="Ig-like_fold"/>
</dbReference>
<comment type="subcellular location">
    <subcellularLocation>
        <location evidence="1">Cell projection</location>
        <location evidence="1">Cilium</location>
    </subcellularLocation>
    <subcellularLocation>
        <location evidence="2">Cytoplasm</location>
    </subcellularLocation>
</comment>
<dbReference type="Pfam" id="PF22544">
    <property type="entry name" value="HYDIN_VesB_CFA65-like_Ig"/>
    <property type="match status" value="2"/>
</dbReference>
<organism evidence="7 8">
    <name type="scientific">Brachionus plicatilis</name>
    <name type="common">Marine rotifer</name>
    <name type="synonym">Brachionus muelleri</name>
    <dbReference type="NCBI Taxonomy" id="10195"/>
    <lineage>
        <taxon>Eukaryota</taxon>
        <taxon>Metazoa</taxon>
        <taxon>Spiralia</taxon>
        <taxon>Gnathifera</taxon>
        <taxon>Rotifera</taxon>
        <taxon>Eurotatoria</taxon>
        <taxon>Monogononta</taxon>
        <taxon>Pseudotrocha</taxon>
        <taxon>Ploima</taxon>
        <taxon>Brachionidae</taxon>
        <taxon>Brachionus</taxon>
    </lineage>
</organism>
<dbReference type="PANTHER" id="PTHR45912:SF3">
    <property type="entry name" value="CILIA- AND FLAGELLA-ASSOCIATED PROTEIN 47"/>
    <property type="match status" value="1"/>
</dbReference>
<name>A0A3M7PG43_BRAPC</name>
<feature type="non-terminal residue" evidence="7">
    <location>
        <position position="916"/>
    </location>
</feature>
<keyword evidence="7" id="KW-0282">Flagellum</keyword>
<dbReference type="GO" id="GO:0005929">
    <property type="term" value="C:cilium"/>
    <property type="evidence" value="ECO:0007669"/>
    <property type="project" value="UniProtKB-SubCell"/>
</dbReference>
<dbReference type="AlphaFoldDB" id="A0A3M7PG43"/>
<keyword evidence="3" id="KW-0963">Cytoplasm</keyword>
<feature type="domain" description="HYDIN/VesB/CFA65-like Ig-like" evidence="6">
    <location>
        <begin position="110"/>
        <end position="198"/>
    </location>
</feature>
<comment type="caution">
    <text evidence="7">The sequence shown here is derived from an EMBL/GenBank/DDBJ whole genome shotgun (WGS) entry which is preliminary data.</text>
</comment>
<protein>
    <submittedName>
        <fullName evidence="7">Cilia-and flagella-associated 47-like</fullName>
    </submittedName>
</protein>
<evidence type="ECO:0000256" key="1">
    <source>
        <dbReference type="ARBA" id="ARBA00004138"/>
    </source>
</evidence>
<dbReference type="InterPro" id="IPR053879">
    <property type="entry name" value="HYDIN_VesB_CFA65-like_Ig"/>
</dbReference>